<evidence type="ECO:0000256" key="1">
    <source>
        <dbReference type="SAM" id="MobiDB-lite"/>
    </source>
</evidence>
<reference evidence="2" key="1">
    <citation type="submission" date="2021-06" db="EMBL/GenBank/DDBJ databases">
        <authorList>
            <person name="Hodson N. C."/>
            <person name="Mongue J. A."/>
            <person name="Jaron S. K."/>
        </authorList>
    </citation>
    <scope>NUCLEOTIDE SEQUENCE</scope>
</reference>
<dbReference type="EMBL" id="CAJVCH010064336">
    <property type="protein sequence ID" value="CAG7719759.1"/>
    <property type="molecule type" value="Genomic_DNA"/>
</dbReference>
<dbReference type="Proteomes" id="UP000708208">
    <property type="component" value="Unassembled WGS sequence"/>
</dbReference>
<comment type="caution">
    <text evidence="2">The sequence shown here is derived from an EMBL/GenBank/DDBJ whole genome shotgun (WGS) entry which is preliminary data.</text>
</comment>
<feature type="region of interest" description="Disordered" evidence="1">
    <location>
        <begin position="1"/>
        <end position="25"/>
    </location>
</feature>
<feature type="non-terminal residue" evidence="2">
    <location>
        <position position="45"/>
    </location>
</feature>
<keyword evidence="3" id="KW-1185">Reference proteome</keyword>
<organism evidence="2 3">
    <name type="scientific">Allacma fusca</name>
    <dbReference type="NCBI Taxonomy" id="39272"/>
    <lineage>
        <taxon>Eukaryota</taxon>
        <taxon>Metazoa</taxon>
        <taxon>Ecdysozoa</taxon>
        <taxon>Arthropoda</taxon>
        <taxon>Hexapoda</taxon>
        <taxon>Collembola</taxon>
        <taxon>Symphypleona</taxon>
        <taxon>Sminthuridae</taxon>
        <taxon>Allacma</taxon>
    </lineage>
</organism>
<sequence length="45" mass="4896">MPQSQPRQQPPPQPAPAQSSGNDQTALMTQLVNAIQLLADRDIRS</sequence>
<protein>
    <submittedName>
        <fullName evidence="2">Uncharacterized protein</fullName>
    </submittedName>
</protein>
<accession>A0A8J2JR00</accession>
<gene>
    <name evidence="2" type="ORF">AFUS01_LOCUS9065</name>
</gene>
<dbReference type="AlphaFoldDB" id="A0A8J2JR00"/>
<evidence type="ECO:0000313" key="3">
    <source>
        <dbReference type="Proteomes" id="UP000708208"/>
    </source>
</evidence>
<proteinExistence type="predicted"/>
<evidence type="ECO:0000313" key="2">
    <source>
        <dbReference type="EMBL" id="CAG7719759.1"/>
    </source>
</evidence>
<name>A0A8J2JR00_9HEXA</name>